<proteinExistence type="predicted"/>
<keyword evidence="1" id="KW-0732">Signal</keyword>
<keyword evidence="3" id="KW-1185">Reference proteome</keyword>
<sequence>MKTRTALFVIGLAAAASLSAPPSARAQCRLCEKPSTMPAAEGAEGPIDLQIEAGLDFDRLVVVGPGDGTATLRPDGTRQASGSVEAISGRAMVGQASVRGEPGRLIRVELPERIELYSLDGARISIDQIVTDLSSAPRLDSSGNLSFRFGGRIRLSGNTDGDFRGDVPITVEYL</sequence>
<dbReference type="InterPro" id="IPR025514">
    <property type="entry name" value="DUF4402"/>
</dbReference>
<dbReference type="Pfam" id="PF14352">
    <property type="entry name" value="DUF4402"/>
    <property type="match status" value="1"/>
</dbReference>
<organism evidence="2 3">
    <name type="scientific">Sphingomonas sediminicola</name>
    <dbReference type="NCBI Taxonomy" id="386874"/>
    <lineage>
        <taxon>Bacteria</taxon>
        <taxon>Pseudomonadati</taxon>
        <taxon>Pseudomonadota</taxon>
        <taxon>Alphaproteobacteria</taxon>
        <taxon>Sphingomonadales</taxon>
        <taxon>Sphingomonadaceae</taxon>
        <taxon>Sphingomonas</taxon>
    </lineage>
</organism>
<accession>A0ABX6T6L6</accession>
<protein>
    <submittedName>
        <fullName evidence="2">DUF4402 domain-containing protein</fullName>
    </submittedName>
</protein>
<reference evidence="2 3" key="1">
    <citation type="submission" date="2020-08" db="EMBL/GenBank/DDBJ databases">
        <title>Genome sequence of Sphingomonas sediminicola KACC 15039T.</title>
        <authorList>
            <person name="Hyun D.-W."/>
            <person name="Bae J.-W."/>
        </authorList>
    </citation>
    <scope>NUCLEOTIDE SEQUENCE [LARGE SCALE GENOMIC DNA]</scope>
    <source>
        <strain evidence="2 3">KACC 15039</strain>
    </source>
</reference>
<feature type="signal peptide" evidence="1">
    <location>
        <begin position="1"/>
        <end position="26"/>
    </location>
</feature>
<evidence type="ECO:0000313" key="2">
    <source>
        <dbReference type="EMBL" id="QNP45502.1"/>
    </source>
</evidence>
<dbReference type="RefSeq" id="WP_187708458.1">
    <property type="nucleotide sequence ID" value="NZ_CP060782.1"/>
</dbReference>
<evidence type="ECO:0000256" key="1">
    <source>
        <dbReference type="SAM" id="SignalP"/>
    </source>
</evidence>
<dbReference type="EMBL" id="CP060782">
    <property type="protein sequence ID" value="QNP45502.1"/>
    <property type="molecule type" value="Genomic_DNA"/>
</dbReference>
<feature type="chain" id="PRO_5046208551" evidence="1">
    <location>
        <begin position="27"/>
        <end position="174"/>
    </location>
</feature>
<gene>
    <name evidence="2" type="ORF">H9L14_13185</name>
</gene>
<evidence type="ECO:0000313" key="3">
    <source>
        <dbReference type="Proteomes" id="UP000516105"/>
    </source>
</evidence>
<name>A0ABX6T6L6_9SPHN</name>
<dbReference type="Proteomes" id="UP000516105">
    <property type="component" value="Chromosome"/>
</dbReference>